<gene>
    <name evidence="2" type="ORF">QHF89_43205</name>
</gene>
<proteinExistence type="predicted"/>
<reference evidence="2 3" key="1">
    <citation type="submission" date="2023-04" db="EMBL/GenBank/DDBJ databases">
        <title>The genome sequence of Polyangium sorediatum DSM14670.</title>
        <authorList>
            <person name="Zhang X."/>
        </authorList>
    </citation>
    <scope>NUCLEOTIDE SEQUENCE [LARGE SCALE GENOMIC DNA]</scope>
    <source>
        <strain evidence="2 3">DSM 14670</strain>
    </source>
</reference>
<organism evidence="2 3">
    <name type="scientific">Polyangium sorediatum</name>
    <dbReference type="NCBI Taxonomy" id="889274"/>
    <lineage>
        <taxon>Bacteria</taxon>
        <taxon>Pseudomonadati</taxon>
        <taxon>Myxococcota</taxon>
        <taxon>Polyangia</taxon>
        <taxon>Polyangiales</taxon>
        <taxon>Polyangiaceae</taxon>
        <taxon>Polyangium</taxon>
    </lineage>
</organism>
<dbReference type="EMBL" id="JARZHI010000080">
    <property type="protein sequence ID" value="MDI1436392.1"/>
    <property type="molecule type" value="Genomic_DNA"/>
</dbReference>
<evidence type="ECO:0000256" key="1">
    <source>
        <dbReference type="SAM" id="SignalP"/>
    </source>
</evidence>
<comment type="caution">
    <text evidence="2">The sequence shown here is derived from an EMBL/GenBank/DDBJ whole genome shotgun (WGS) entry which is preliminary data.</text>
</comment>
<dbReference type="Proteomes" id="UP001160301">
    <property type="component" value="Unassembled WGS sequence"/>
</dbReference>
<dbReference type="RefSeq" id="WP_136967933.1">
    <property type="nucleotide sequence ID" value="NZ_JARZHI010000080.1"/>
</dbReference>
<feature type="signal peptide" evidence="1">
    <location>
        <begin position="1"/>
        <end position="20"/>
    </location>
</feature>
<evidence type="ECO:0000313" key="3">
    <source>
        <dbReference type="Proteomes" id="UP001160301"/>
    </source>
</evidence>
<name>A0ABT6P703_9BACT</name>
<evidence type="ECO:0008006" key="4">
    <source>
        <dbReference type="Google" id="ProtNLM"/>
    </source>
</evidence>
<keyword evidence="1" id="KW-0732">Signal</keyword>
<keyword evidence="3" id="KW-1185">Reference proteome</keyword>
<feature type="chain" id="PRO_5045293093" description="Outer membrane protein beta-barrel domain-containing protein" evidence="1">
    <location>
        <begin position="21"/>
        <end position="218"/>
    </location>
</feature>
<protein>
    <recommendedName>
        <fullName evidence="4">Outer membrane protein beta-barrel domain-containing protein</fullName>
    </recommendedName>
</protein>
<sequence length="218" mass="23862">MSRPMGLALALLLLSAPAAAQTAQELPPPEAPTKLGFRYWHGDVAFGVRKGGGTFTLDGQLYAGVFLARTIKVPGWSPFLGTGMHLSGGKVTVDDPRGVFGEVEVPRFAVGPELRLGVARGEKVELFSRAWPHVQFYVSSALTMVFADGLSDRLPEAGHGWDYKFGLGVSLPAVWSIFERDPVSWLMIMFPNTIAFDMEVPLDEPSRRRYGVRMGYGF</sequence>
<accession>A0ABT6P703</accession>
<evidence type="ECO:0000313" key="2">
    <source>
        <dbReference type="EMBL" id="MDI1436392.1"/>
    </source>
</evidence>